<comment type="pathway">
    <text evidence="1 6 7">Amino-acid biosynthesis; L-histidine biosynthesis; L-histidine from 5-phospho-alpha-D-ribose 1-diphosphate: step 6/9.</text>
</comment>
<evidence type="ECO:0000256" key="6">
    <source>
        <dbReference type="HAMAP-Rule" id="MF_00076"/>
    </source>
</evidence>
<evidence type="ECO:0000256" key="2">
    <source>
        <dbReference type="ARBA" id="ARBA00016664"/>
    </source>
</evidence>
<dbReference type="FunFam" id="3.30.230.40:FF:000003">
    <property type="entry name" value="Imidazoleglycerol-phosphate dehydratase HisB"/>
    <property type="match status" value="1"/>
</dbReference>
<evidence type="ECO:0000256" key="5">
    <source>
        <dbReference type="ARBA" id="ARBA00023239"/>
    </source>
</evidence>
<name>A0A6S6T2M8_9BACT</name>
<organism evidence="8">
    <name type="scientific">uncultured Campylobacterales bacterium</name>
    <dbReference type="NCBI Taxonomy" id="352960"/>
    <lineage>
        <taxon>Bacteria</taxon>
        <taxon>Pseudomonadati</taxon>
        <taxon>Campylobacterota</taxon>
        <taxon>Epsilonproteobacteria</taxon>
        <taxon>Campylobacterales</taxon>
        <taxon>environmental samples</taxon>
    </lineage>
</organism>
<dbReference type="PROSITE" id="PS00955">
    <property type="entry name" value="IGP_DEHYDRATASE_2"/>
    <property type="match status" value="1"/>
</dbReference>
<accession>A0A6S6T2M8</accession>
<dbReference type="GO" id="GO:0004424">
    <property type="term" value="F:imidazoleglycerol-phosphate dehydratase activity"/>
    <property type="evidence" value="ECO:0007669"/>
    <property type="project" value="UniProtKB-UniRule"/>
</dbReference>
<dbReference type="UniPathway" id="UPA00031">
    <property type="reaction ID" value="UER00011"/>
</dbReference>
<dbReference type="FunFam" id="3.30.230.40:FF:000001">
    <property type="entry name" value="Imidazoleglycerol-phosphate dehydratase HisB"/>
    <property type="match status" value="1"/>
</dbReference>
<comment type="catalytic activity">
    <reaction evidence="6 7">
        <text>D-erythro-1-(imidazol-4-yl)glycerol 3-phosphate = 3-(imidazol-4-yl)-2-oxopropyl phosphate + H2O</text>
        <dbReference type="Rhea" id="RHEA:11040"/>
        <dbReference type="ChEBI" id="CHEBI:15377"/>
        <dbReference type="ChEBI" id="CHEBI:57766"/>
        <dbReference type="ChEBI" id="CHEBI:58278"/>
        <dbReference type="EC" id="4.2.1.19"/>
    </reaction>
</comment>
<evidence type="ECO:0000256" key="3">
    <source>
        <dbReference type="ARBA" id="ARBA00022605"/>
    </source>
</evidence>
<dbReference type="CDD" id="cd07914">
    <property type="entry name" value="IGPD"/>
    <property type="match status" value="1"/>
</dbReference>
<sequence length="190" mass="21256">MKEIARKTKETDIKVKLDVYGTGKSKIDTGVGFFDHMLEAFAKHSLVDLEISCKGDTHIDFHHSVEDTGIVIGKTLNKDIFPVSGIERFANARAILDEAMVECVIDVSNRPFLHFELDIEGKVGDFDVELVEEFFRAICFNAGFSMHLTMIRGKNKHHIIESAFKALALAFRQAISKNDRISTPSTKGVL</sequence>
<dbReference type="Pfam" id="PF00475">
    <property type="entry name" value="IGPD"/>
    <property type="match status" value="1"/>
</dbReference>
<comment type="similarity">
    <text evidence="6 7">Belongs to the imidazoleglycerol-phosphate dehydratase family.</text>
</comment>
<dbReference type="InterPro" id="IPR020568">
    <property type="entry name" value="Ribosomal_Su5_D2-typ_SF"/>
</dbReference>
<evidence type="ECO:0000256" key="4">
    <source>
        <dbReference type="ARBA" id="ARBA00023102"/>
    </source>
</evidence>
<dbReference type="EMBL" id="CACVAW010000035">
    <property type="protein sequence ID" value="CAA6809125.1"/>
    <property type="molecule type" value="Genomic_DNA"/>
</dbReference>
<dbReference type="EC" id="4.2.1.19" evidence="6 7"/>
<comment type="subcellular location">
    <subcellularLocation>
        <location evidence="6 7">Cytoplasm</location>
    </subcellularLocation>
</comment>
<dbReference type="GO" id="GO:0000105">
    <property type="term" value="P:L-histidine biosynthetic process"/>
    <property type="evidence" value="ECO:0007669"/>
    <property type="project" value="UniProtKB-UniRule"/>
</dbReference>
<reference evidence="8" key="1">
    <citation type="submission" date="2020-01" db="EMBL/GenBank/DDBJ databases">
        <authorList>
            <person name="Meier V. D."/>
            <person name="Meier V D."/>
        </authorList>
    </citation>
    <scope>NUCLEOTIDE SEQUENCE</scope>
    <source>
        <strain evidence="8">HLG_WM_MAG_12</strain>
    </source>
</reference>
<proteinExistence type="inferred from homology"/>
<dbReference type="Gene3D" id="3.30.230.40">
    <property type="entry name" value="Imidazole glycerol phosphate dehydratase, domain 1"/>
    <property type="match status" value="2"/>
</dbReference>
<keyword evidence="4 6" id="KW-0368">Histidine biosynthesis</keyword>
<dbReference type="GO" id="GO:0005737">
    <property type="term" value="C:cytoplasm"/>
    <property type="evidence" value="ECO:0007669"/>
    <property type="project" value="UniProtKB-SubCell"/>
</dbReference>
<keyword evidence="6" id="KW-0963">Cytoplasm</keyword>
<keyword evidence="5 6" id="KW-0456">Lyase</keyword>
<dbReference type="PROSITE" id="PS00954">
    <property type="entry name" value="IGP_DEHYDRATASE_1"/>
    <property type="match status" value="1"/>
</dbReference>
<dbReference type="SUPFAM" id="SSF54211">
    <property type="entry name" value="Ribosomal protein S5 domain 2-like"/>
    <property type="match status" value="2"/>
</dbReference>
<evidence type="ECO:0000313" key="8">
    <source>
        <dbReference type="EMBL" id="CAA6809125.1"/>
    </source>
</evidence>
<evidence type="ECO:0000256" key="1">
    <source>
        <dbReference type="ARBA" id="ARBA00005047"/>
    </source>
</evidence>
<dbReference type="HAMAP" id="MF_00076">
    <property type="entry name" value="HisB"/>
    <property type="match status" value="1"/>
</dbReference>
<dbReference type="PANTHER" id="PTHR23133:SF2">
    <property type="entry name" value="IMIDAZOLEGLYCEROL-PHOSPHATE DEHYDRATASE"/>
    <property type="match status" value="1"/>
</dbReference>
<protein>
    <recommendedName>
        <fullName evidence="2 6">Imidazoleglycerol-phosphate dehydratase</fullName>
        <shortName evidence="6">IGPD</shortName>
        <ecNumber evidence="6 7">4.2.1.19</ecNumber>
    </recommendedName>
</protein>
<dbReference type="NCBIfam" id="NF002111">
    <property type="entry name" value="PRK00951.2-1"/>
    <property type="match status" value="1"/>
</dbReference>
<dbReference type="InterPro" id="IPR038494">
    <property type="entry name" value="IGPD_sf"/>
</dbReference>
<evidence type="ECO:0000256" key="7">
    <source>
        <dbReference type="RuleBase" id="RU000599"/>
    </source>
</evidence>
<dbReference type="InterPro" id="IPR020565">
    <property type="entry name" value="ImidazoleglycerP_deHydtase_CS"/>
</dbReference>
<dbReference type="InterPro" id="IPR000807">
    <property type="entry name" value="ImidazoleglycerolP_deHydtase"/>
</dbReference>
<gene>
    <name evidence="6" type="primary">hisB</name>
    <name evidence="8" type="ORF">HELGO_WM17431</name>
</gene>
<dbReference type="AlphaFoldDB" id="A0A6S6T2M8"/>
<keyword evidence="3 6" id="KW-0028">Amino-acid biosynthesis</keyword>
<dbReference type="NCBIfam" id="NF002114">
    <property type="entry name" value="PRK00951.2-4"/>
    <property type="match status" value="1"/>
</dbReference>
<dbReference type="PANTHER" id="PTHR23133">
    <property type="entry name" value="IMIDAZOLEGLYCEROL-PHOSPHATE DEHYDRATASE HIS7"/>
    <property type="match status" value="1"/>
</dbReference>